<evidence type="ECO:0000256" key="1">
    <source>
        <dbReference type="SAM" id="MobiDB-lite"/>
    </source>
</evidence>
<feature type="domain" description="MADF" evidence="2">
    <location>
        <begin position="3"/>
        <end position="93"/>
    </location>
</feature>
<feature type="region of interest" description="Disordered" evidence="1">
    <location>
        <begin position="121"/>
        <end position="152"/>
    </location>
</feature>
<dbReference type="GO" id="GO:0006357">
    <property type="term" value="P:regulation of transcription by RNA polymerase II"/>
    <property type="evidence" value="ECO:0007669"/>
    <property type="project" value="TreeGrafter"/>
</dbReference>
<dbReference type="EMBL" id="CAVLEF010000132">
    <property type="protein sequence ID" value="CAK1551757.1"/>
    <property type="molecule type" value="Genomic_DNA"/>
</dbReference>
<dbReference type="InterPro" id="IPR006578">
    <property type="entry name" value="MADF-dom"/>
</dbReference>
<dbReference type="InterPro" id="IPR039353">
    <property type="entry name" value="TF_Adf1"/>
</dbReference>
<dbReference type="SMART" id="SM00595">
    <property type="entry name" value="MADF"/>
    <property type="match status" value="1"/>
</dbReference>
<evidence type="ECO:0000259" key="2">
    <source>
        <dbReference type="PROSITE" id="PS51029"/>
    </source>
</evidence>
<name>A0AAV1JQT8_9NEOP</name>
<dbReference type="PANTHER" id="PTHR12243">
    <property type="entry name" value="MADF DOMAIN TRANSCRIPTION FACTOR"/>
    <property type="match status" value="1"/>
</dbReference>
<dbReference type="GO" id="GO:0005667">
    <property type="term" value="C:transcription regulator complex"/>
    <property type="evidence" value="ECO:0007669"/>
    <property type="project" value="TreeGrafter"/>
</dbReference>
<dbReference type="PROSITE" id="PS51029">
    <property type="entry name" value="MADF"/>
    <property type="match status" value="1"/>
</dbReference>
<organism evidence="3 4">
    <name type="scientific">Leptosia nina</name>
    <dbReference type="NCBI Taxonomy" id="320188"/>
    <lineage>
        <taxon>Eukaryota</taxon>
        <taxon>Metazoa</taxon>
        <taxon>Ecdysozoa</taxon>
        <taxon>Arthropoda</taxon>
        <taxon>Hexapoda</taxon>
        <taxon>Insecta</taxon>
        <taxon>Pterygota</taxon>
        <taxon>Neoptera</taxon>
        <taxon>Endopterygota</taxon>
        <taxon>Lepidoptera</taxon>
        <taxon>Glossata</taxon>
        <taxon>Ditrysia</taxon>
        <taxon>Papilionoidea</taxon>
        <taxon>Pieridae</taxon>
        <taxon>Pierinae</taxon>
        <taxon>Leptosia</taxon>
    </lineage>
</organism>
<protein>
    <recommendedName>
        <fullName evidence="2">MADF domain-containing protein</fullName>
    </recommendedName>
</protein>
<dbReference type="PANTHER" id="PTHR12243:SF64">
    <property type="entry name" value="DORSAL INTERACTING PROTEIN 3-RELATED"/>
    <property type="match status" value="1"/>
</dbReference>
<dbReference type="Pfam" id="PF10545">
    <property type="entry name" value="MADF_DNA_bdg"/>
    <property type="match status" value="1"/>
</dbReference>
<keyword evidence="4" id="KW-1185">Reference proteome</keyword>
<comment type="caution">
    <text evidence="3">The sequence shown here is derived from an EMBL/GenBank/DDBJ whole genome shotgun (WGS) entry which is preliminary data.</text>
</comment>
<sequence>MDDLIEIVRQYNVIYDSTCKHYKDHSTRIAVWEEIGQKLNQPSEKCKDDWDKLRNAYINALKRRRKKKSRQAGVILTPWKYEEQMSFLLPFIKSRQSTNHMSRPESPEYFEPSNYISKSPEDFEPSNYLQKSPEPESPQSFQSEHRPETPYSARLHITKGLVERNQTCRIYII</sequence>
<gene>
    <name evidence="3" type="ORF">LNINA_LOCUS10868</name>
</gene>
<evidence type="ECO:0000313" key="4">
    <source>
        <dbReference type="Proteomes" id="UP001497472"/>
    </source>
</evidence>
<reference evidence="3 4" key="1">
    <citation type="submission" date="2023-11" db="EMBL/GenBank/DDBJ databases">
        <authorList>
            <person name="Okamura Y."/>
        </authorList>
    </citation>
    <scope>NUCLEOTIDE SEQUENCE [LARGE SCALE GENOMIC DNA]</scope>
</reference>
<dbReference type="Proteomes" id="UP001497472">
    <property type="component" value="Unassembled WGS sequence"/>
</dbReference>
<accession>A0AAV1JQT8</accession>
<dbReference type="GO" id="GO:0005634">
    <property type="term" value="C:nucleus"/>
    <property type="evidence" value="ECO:0007669"/>
    <property type="project" value="TreeGrafter"/>
</dbReference>
<evidence type="ECO:0000313" key="3">
    <source>
        <dbReference type="EMBL" id="CAK1551757.1"/>
    </source>
</evidence>
<proteinExistence type="predicted"/>
<dbReference type="AlphaFoldDB" id="A0AAV1JQT8"/>